<evidence type="ECO:0000313" key="1">
    <source>
        <dbReference type="EMBL" id="MDD9204951.1"/>
    </source>
</evidence>
<name>A0ABT5TSC4_9MICO</name>
<comment type="caution">
    <text evidence="1">The sequence shown here is derived from an EMBL/GenBank/DDBJ whole genome shotgun (WGS) entry which is preliminary data.</text>
</comment>
<reference evidence="1" key="1">
    <citation type="submission" date="2023-02" db="EMBL/GenBank/DDBJ databases">
        <title>Georgenia sp.10Sc9-8, isolated from a soil sample collected from the Taklamakan desert.</title>
        <authorList>
            <person name="Liu S."/>
        </authorList>
    </citation>
    <scope>NUCLEOTIDE SEQUENCE</scope>
    <source>
        <strain evidence="1">10Sc9-8</strain>
    </source>
</reference>
<organism evidence="1 2">
    <name type="scientific">Georgenia halotolerans</name>
    <dbReference type="NCBI Taxonomy" id="3028317"/>
    <lineage>
        <taxon>Bacteria</taxon>
        <taxon>Bacillati</taxon>
        <taxon>Actinomycetota</taxon>
        <taxon>Actinomycetes</taxon>
        <taxon>Micrococcales</taxon>
        <taxon>Bogoriellaceae</taxon>
        <taxon>Georgenia</taxon>
    </lineage>
</organism>
<accession>A0ABT5TSC4</accession>
<dbReference type="Pfam" id="PF16262">
    <property type="entry name" value="DUF4916"/>
    <property type="match status" value="1"/>
</dbReference>
<feature type="non-terminal residue" evidence="1">
    <location>
        <position position="1"/>
    </location>
</feature>
<sequence length="93" mass="10072">GTFCMPRLPTSLAPFTVAEYFPTPGSGMYDPRQHAVSLAYVIPVDGDCQPQEDALDLAWLTPEEALSDEVQGELTDGHGMLVRQGLAHVGWSL</sequence>
<protein>
    <submittedName>
        <fullName evidence="1">DUF4916 domain-containing protein</fullName>
    </submittedName>
</protein>
<evidence type="ECO:0000313" key="2">
    <source>
        <dbReference type="Proteomes" id="UP001165561"/>
    </source>
</evidence>
<dbReference type="InterPro" id="IPR032582">
    <property type="entry name" value="DUF4916"/>
</dbReference>
<gene>
    <name evidence="1" type="ORF">PU560_00560</name>
</gene>
<dbReference type="Gene3D" id="3.90.79.10">
    <property type="entry name" value="Nucleoside Triphosphate Pyrophosphohydrolase"/>
    <property type="match status" value="1"/>
</dbReference>
<keyword evidence="2" id="KW-1185">Reference proteome</keyword>
<dbReference type="EMBL" id="JARACI010000124">
    <property type="protein sequence ID" value="MDD9204951.1"/>
    <property type="molecule type" value="Genomic_DNA"/>
</dbReference>
<proteinExistence type="predicted"/>
<dbReference type="Proteomes" id="UP001165561">
    <property type="component" value="Unassembled WGS sequence"/>
</dbReference>